<dbReference type="HOGENOM" id="CLU_2784374_0_0_14"/>
<reference evidence="2 3" key="1">
    <citation type="journal article" date="2013" name="J. Mol. Microbiol. Biotechnol.">
        <title>Analysis of the Complete Genomes of Acholeplasma brassicae , A. palmae and A. laidlawii and Their Comparison to the Obligate Parasites from ' Candidatus Phytoplasma'.</title>
        <authorList>
            <person name="Kube M."/>
            <person name="Siewert C."/>
            <person name="Migdoll A.M."/>
            <person name="Duduk B."/>
            <person name="Holz S."/>
            <person name="Rabus R."/>
            <person name="Seemuller E."/>
            <person name="Mitrovic J."/>
            <person name="Muller I."/>
            <person name="Buttner C."/>
            <person name="Reinhardt R."/>
        </authorList>
    </citation>
    <scope>NUCLEOTIDE SEQUENCE [LARGE SCALE GENOMIC DNA]</scope>
    <source>
        <strain evidence="2 3">J233</strain>
    </source>
</reference>
<keyword evidence="1" id="KW-0812">Transmembrane</keyword>
<feature type="transmembrane region" description="Helical" evidence="1">
    <location>
        <begin position="43"/>
        <end position="66"/>
    </location>
</feature>
<dbReference type="Pfam" id="PF06612">
    <property type="entry name" value="DUF1146"/>
    <property type="match status" value="1"/>
</dbReference>
<dbReference type="STRING" id="1318466.BN85412310"/>
<dbReference type="EMBL" id="FO681347">
    <property type="protein sequence ID" value="CCV64808.1"/>
    <property type="molecule type" value="Genomic_DNA"/>
</dbReference>
<dbReference type="OrthoDB" id="411366at2"/>
<dbReference type="Proteomes" id="UP000032740">
    <property type="component" value="Chromosome"/>
</dbReference>
<keyword evidence="1" id="KW-0472">Membrane</keyword>
<dbReference type="AlphaFoldDB" id="U4KLP4"/>
<keyword evidence="3" id="KW-1185">Reference proteome</keyword>
<gene>
    <name evidence="2" type="ORF">BN85412310</name>
</gene>
<evidence type="ECO:0000256" key="1">
    <source>
        <dbReference type="SAM" id="Phobius"/>
    </source>
</evidence>
<evidence type="ECO:0008006" key="4">
    <source>
        <dbReference type="Google" id="ProtNLM"/>
    </source>
</evidence>
<evidence type="ECO:0000313" key="2">
    <source>
        <dbReference type="EMBL" id="CCV64808.1"/>
    </source>
</evidence>
<dbReference type="RefSeq" id="WP_030003691.1">
    <property type="nucleotide sequence ID" value="NC_022538.1"/>
</dbReference>
<sequence length="68" mass="7986">MINYVVYFTFLFLGFALAFRVLRTLEIEKYFKKGKIAEINVAYFIISLITGHLLGEFALRVITLFMEK</sequence>
<organism evidence="2 3">
    <name type="scientific">Alteracholeplasma palmae (strain ATCC 49389 / J233)</name>
    <name type="common">Acholeplasma palmae</name>
    <dbReference type="NCBI Taxonomy" id="1318466"/>
    <lineage>
        <taxon>Bacteria</taxon>
        <taxon>Bacillati</taxon>
        <taxon>Mycoplasmatota</taxon>
        <taxon>Mollicutes</taxon>
        <taxon>Acholeplasmatales</taxon>
        <taxon>Acholeplasmataceae</taxon>
        <taxon>Acholeplasma</taxon>
    </lineage>
</organism>
<feature type="transmembrane region" description="Helical" evidence="1">
    <location>
        <begin position="6"/>
        <end position="22"/>
    </location>
</feature>
<protein>
    <recommendedName>
        <fullName evidence="4">DUF1146 domain-containing protein</fullName>
    </recommendedName>
</protein>
<accession>U4KLP4</accession>
<dbReference type="InterPro" id="IPR009526">
    <property type="entry name" value="DUF1146"/>
</dbReference>
<evidence type="ECO:0000313" key="3">
    <source>
        <dbReference type="Proteomes" id="UP000032740"/>
    </source>
</evidence>
<name>U4KLP4_ALTPJ</name>
<proteinExistence type="predicted"/>
<dbReference type="KEGG" id="apal:BN85412310"/>
<keyword evidence="1" id="KW-1133">Transmembrane helix</keyword>